<gene>
    <name evidence="3" type="ORF">E4633_08205</name>
</gene>
<reference evidence="3 4" key="1">
    <citation type="submission" date="2019-04" db="EMBL/GenBank/DDBJ databases">
        <title>Geobacter oryzae sp. nov., ferric-reducing bacteria isolated from paddy soil.</title>
        <authorList>
            <person name="Xu Z."/>
            <person name="Masuda Y."/>
            <person name="Itoh H."/>
            <person name="Senoo K."/>
        </authorList>
    </citation>
    <scope>NUCLEOTIDE SEQUENCE [LARGE SCALE GENOMIC DNA]</scope>
    <source>
        <strain evidence="3 4">Red111</strain>
    </source>
</reference>
<keyword evidence="4" id="KW-1185">Reference proteome</keyword>
<evidence type="ECO:0000256" key="1">
    <source>
        <dbReference type="ARBA" id="ARBA00022676"/>
    </source>
</evidence>
<sequence>MIVVKLMGGLGNQMFQYAAGRALAHANKDVLKLDLSHYSNPPPGCVPRKYELYNFNIKPEFATDEELQRFGRHGSPKRLLTRVKQLLGCVQPCYLTDPDIKFNPRFKKATGDIYLDGYWQSTKYFEEIEGTIRTELQPLGSGDDHVARLCEEIKGSNSVCINVRRGDFLNNSFHGCLGMDYFGEGRKLLDASLKNTRYYVFSDDVAWCREQFSGSPDTTVVGHEYAGPDFMDYLFLMTSCRHFIIPNSSFAWWAAWLCSHPEKRVIAPLRWFNDPKIDTSDLVPGSWLRI</sequence>
<dbReference type="EMBL" id="SRSC01000002">
    <property type="protein sequence ID" value="TGU72285.1"/>
    <property type="molecule type" value="Genomic_DNA"/>
</dbReference>
<name>A0A4S1CFG9_9BACT</name>
<dbReference type="Proteomes" id="UP000306416">
    <property type="component" value="Unassembled WGS sequence"/>
</dbReference>
<organism evidence="3 4">
    <name type="scientific">Geomonas terrae</name>
    <dbReference type="NCBI Taxonomy" id="2562681"/>
    <lineage>
        <taxon>Bacteria</taxon>
        <taxon>Pseudomonadati</taxon>
        <taxon>Thermodesulfobacteriota</taxon>
        <taxon>Desulfuromonadia</taxon>
        <taxon>Geobacterales</taxon>
        <taxon>Geobacteraceae</taxon>
        <taxon>Geomonas</taxon>
    </lineage>
</organism>
<accession>A0A4S1CFG9</accession>
<dbReference type="AlphaFoldDB" id="A0A4S1CFG9"/>
<dbReference type="GO" id="GO:0005975">
    <property type="term" value="P:carbohydrate metabolic process"/>
    <property type="evidence" value="ECO:0007669"/>
    <property type="project" value="InterPro"/>
</dbReference>
<protein>
    <submittedName>
        <fullName evidence="3">Alpha-1,2-fucosyltransferase</fullName>
    </submittedName>
</protein>
<evidence type="ECO:0000256" key="2">
    <source>
        <dbReference type="ARBA" id="ARBA00022679"/>
    </source>
</evidence>
<dbReference type="PANTHER" id="PTHR11927">
    <property type="entry name" value="GALACTOSIDE 2-L-FUCOSYLTRANSFERASE"/>
    <property type="match status" value="1"/>
</dbReference>
<dbReference type="GO" id="GO:0008107">
    <property type="term" value="F:galactoside 2-alpha-L-fucosyltransferase activity"/>
    <property type="evidence" value="ECO:0007669"/>
    <property type="project" value="InterPro"/>
</dbReference>
<comment type="caution">
    <text evidence="3">The sequence shown here is derived from an EMBL/GenBank/DDBJ whole genome shotgun (WGS) entry which is preliminary data.</text>
</comment>
<dbReference type="Pfam" id="PF01531">
    <property type="entry name" value="Glyco_transf_11"/>
    <property type="match status" value="1"/>
</dbReference>
<proteinExistence type="predicted"/>
<dbReference type="PANTHER" id="PTHR11927:SF9">
    <property type="entry name" value="L-FUCOSYLTRANSFERASE"/>
    <property type="match status" value="1"/>
</dbReference>
<evidence type="ECO:0000313" key="3">
    <source>
        <dbReference type="EMBL" id="TGU72285.1"/>
    </source>
</evidence>
<dbReference type="CDD" id="cd11301">
    <property type="entry name" value="Fut1_Fut2_like"/>
    <property type="match status" value="1"/>
</dbReference>
<dbReference type="InterPro" id="IPR002516">
    <property type="entry name" value="Glyco_trans_11"/>
</dbReference>
<dbReference type="GO" id="GO:0016020">
    <property type="term" value="C:membrane"/>
    <property type="evidence" value="ECO:0007669"/>
    <property type="project" value="InterPro"/>
</dbReference>
<keyword evidence="1 3" id="KW-0328">Glycosyltransferase</keyword>
<dbReference type="RefSeq" id="WP_135869769.1">
    <property type="nucleotide sequence ID" value="NZ_SRSC01000002.1"/>
</dbReference>
<keyword evidence="2 3" id="KW-0808">Transferase</keyword>
<evidence type="ECO:0000313" key="4">
    <source>
        <dbReference type="Proteomes" id="UP000306416"/>
    </source>
</evidence>